<protein>
    <recommendedName>
        <fullName evidence="2">histidine kinase</fullName>
        <ecNumber evidence="2">2.7.13.3</ecNumber>
    </recommendedName>
</protein>
<dbReference type="CDD" id="cd16917">
    <property type="entry name" value="HATPase_UhpB-NarQ-NarX-like"/>
    <property type="match status" value="1"/>
</dbReference>
<dbReference type="InterPro" id="IPR050482">
    <property type="entry name" value="Sensor_HK_TwoCompSys"/>
</dbReference>
<keyword evidence="10" id="KW-0812">Transmembrane</keyword>
<evidence type="ECO:0000256" key="8">
    <source>
        <dbReference type="ARBA" id="ARBA00023012"/>
    </source>
</evidence>
<dbReference type="Pfam" id="PF02518">
    <property type="entry name" value="HATPase_c"/>
    <property type="match status" value="1"/>
</dbReference>
<evidence type="ECO:0000256" key="7">
    <source>
        <dbReference type="ARBA" id="ARBA00022840"/>
    </source>
</evidence>
<dbReference type="Proteomes" id="UP000199382">
    <property type="component" value="Unassembled WGS sequence"/>
</dbReference>
<evidence type="ECO:0000259" key="11">
    <source>
        <dbReference type="Pfam" id="PF02518"/>
    </source>
</evidence>
<keyword evidence="14" id="KW-1185">Reference proteome</keyword>
<keyword evidence="4" id="KW-0808">Transferase</keyword>
<keyword evidence="8" id="KW-0902">Two-component regulatory system</keyword>
<dbReference type="InterPro" id="IPR003594">
    <property type="entry name" value="HATPase_dom"/>
</dbReference>
<feature type="transmembrane region" description="Helical" evidence="10">
    <location>
        <begin position="196"/>
        <end position="216"/>
    </location>
</feature>
<dbReference type="EMBL" id="FNEK01000029">
    <property type="protein sequence ID" value="SDK02554.1"/>
    <property type="molecule type" value="Genomic_DNA"/>
</dbReference>
<dbReference type="InterPro" id="IPR036890">
    <property type="entry name" value="HATPase_C_sf"/>
</dbReference>
<reference evidence="13 14" key="1">
    <citation type="submission" date="2016-10" db="EMBL/GenBank/DDBJ databases">
        <authorList>
            <person name="de Groot N.N."/>
        </authorList>
    </citation>
    <scope>NUCLEOTIDE SEQUENCE [LARGE SCALE GENOMIC DNA]</scope>
    <source>
        <strain evidence="13 14">DSM 25294</strain>
    </source>
</reference>
<evidence type="ECO:0000256" key="5">
    <source>
        <dbReference type="ARBA" id="ARBA00022741"/>
    </source>
</evidence>
<accession>A0A1G8YJD4</accession>
<evidence type="ECO:0000313" key="14">
    <source>
        <dbReference type="Proteomes" id="UP000199382"/>
    </source>
</evidence>
<evidence type="ECO:0000256" key="1">
    <source>
        <dbReference type="ARBA" id="ARBA00000085"/>
    </source>
</evidence>
<dbReference type="Pfam" id="PF07730">
    <property type="entry name" value="HisKA_3"/>
    <property type="match status" value="1"/>
</dbReference>
<keyword evidence="7" id="KW-0067">ATP-binding</keyword>
<dbReference type="GO" id="GO:0005524">
    <property type="term" value="F:ATP binding"/>
    <property type="evidence" value="ECO:0007669"/>
    <property type="project" value="UniProtKB-KW"/>
</dbReference>
<dbReference type="STRING" id="571298.SAMN04488026_102928"/>
<keyword evidence="10" id="KW-0472">Membrane</keyword>
<feature type="domain" description="Histidine kinase/HSP90-like ATPase" evidence="11">
    <location>
        <begin position="374"/>
        <end position="459"/>
    </location>
</feature>
<dbReference type="PANTHER" id="PTHR24421:SF10">
    <property type="entry name" value="NITRATE_NITRITE SENSOR PROTEIN NARQ"/>
    <property type="match status" value="1"/>
</dbReference>
<dbReference type="SUPFAM" id="SSF55874">
    <property type="entry name" value="ATPase domain of HSP90 chaperone/DNA topoisomerase II/histidine kinase"/>
    <property type="match status" value="1"/>
</dbReference>
<proteinExistence type="predicted"/>
<evidence type="ECO:0000256" key="3">
    <source>
        <dbReference type="ARBA" id="ARBA00022553"/>
    </source>
</evidence>
<feature type="domain" description="Signal transduction histidine kinase subgroup 3 dimerisation and phosphoacceptor" evidence="12">
    <location>
        <begin position="267"/>
        <end position="328"/>
    </location>
</feature>
<keyword evidence="6 13" id="KW-0418">Kinase</keyword>
<evidence type="ECO:0000259" key="12">
    <source>
        <dbReference type="Pfam" id="PF07730"/>
    </source>
</evidence>
<organism evidence="13 14">
    <name type="scientific">Aliiruegeria lutimaris</name>
    <dbReference type="NCBI Taxonomy" id="571298"/>
    <lineage>
        <taxon>Bacteria</taxon>
        <taxon>Pseudomonadati</taxon>
        <taxon>Pseudomonadota</taxon>
        <taxon>Alphaproteobacteria</taxon>
        <taxon>Rhodobacterales</taxon>
        <taxon>Roseobacteraceae</taxon>
        <taxon>Aliiruegeria</taxon>
    </lineage>
</organism>
<dbReference type="GO" id="GO:0016020">
    <property type="term" value="C:membrane"/>
    <property type="evidence" value="ECO:0007669"/>
    <property type="project" value="InterPro"/>
</dbReference>
<dbReference type="OrthoDB" id="9778496at2"/>
<dbReference type="GO" id="GO:0046983">
    <property type="term" value="F:protein dimerization activity"/>
    <property type="evidence" value="ECO:0007669"/>
    <property type="project" value="InterPro"/>
</dbReference>
<gene>
    <name evidence="13" type="ORF">SAMN04488026_102928</name>
</gene>
<evidence type="ECO:0000256" key="4">
    <source>
        <dbReference type="ARBA" id="ARBA00022679"/>
    </source>
</evidence>
<evidence type="ECO:0000313" key="13">
    <source>
        <dbReference type="EMBL" id="SDK02554.1"/>
    </source>
</evidence>
<dbReference type="PANTHER" id="PTHR24421">
    <property type="entry name" value="NITRATE/NITRITE SENSOR PROTEIN NARX-RELATED"/>
    <property type="match status" value="1"/>
</dbReference>
<name>A0A1G8YJD4_9RHOB</name>
<dbReference type="AlphaFoldDB" id="A0A1G8YJD4"/>
<evidence type="ECO:0000256" key="10">
    <source>
        <dbReference type="SAM" id="Phobius"/>
    </source>
</evidence>
<keyword evidence="10" id="KW-1133">Transmembrane helix</keyword>
<sequence>MKPRSAETSLWKGASLATQYAVASGAVLVLSAILVGTVVSGRIEENVVRNSANSTALFMESVLAPIGQQFSDQDRLSPGARRALEEIFENTPIGKRVISYKIWKQDGVVVEASDPSIVGEVFPVTDDLHSAWEGQVAAEFDALGDAEDVGEQALGLPLLEIYSPIREYYTGEIIAVAEFYEVHEQLALDLVRARRVSWMTVIGSFGGLGAVLYLIVLRGSRVIARQQERLQSQFRELESLAQRNQQLRRRVRDAAGRSAERSDRSLRQIGADLHDGPAQQLAFAALRLDSLRDEQGSPDRQAEIDRVESAISAALAEIRTISRGLSLPDVAERTPAEIVAKAVEEHRSRTGNDVTTQTACDIAVEVPLAARICLFRFVQEGLNNANRHAGAVGMVVALSCHSNRLTLTVRDAGSGFDPARTPFGLGLSGLRDRVESLGGTFHAGKGVEAGCELRLEFDLGEWT</sequence>
<dbReference type="Gene3D" id="3.30.565.10">
    <property type="entry name" value="Histidine kinase-like ATPase, C-terminal domain"/>
    <property type="match status" value="1"/>
</dbReference>
<evidence type="ECO:0000256" key="2">
    <source>
        <dbReference type="ARBA" id="ARBA00012438"/>
    </source>
</evidence>
<evidence type="ECO:0000256" key="6">
    <source>
        <dbReference type="ARBA" id="ARBA00022777"/>
    </source>
</evidence>
<keyword evidence="9" id="KW-0175">Coiled coil</keyword>
<keyword evidence="3" id="KW-0597">Phosphoprotein</keyword>
<feature type="coiled-coil region" evidence="9">
    <location>
        <begin position="223"/>
        <end position="257"/>
    </location>
</feature>
<dbReference type="Gene3D" id="1.20.5.1930">
    <property type="match status" value="1"/>
</dbReference>
<feature type="transmembrane region" description="Helical" evidence="10">
    <location>
        <begin position="20"/>
        <end position="39"/>
    </location>
</feature>
<dbReference type="InterPro" id="IPR011712">
    <property type="entry name" value="Sig_transdc_His_kin_sub3_dim/P"/>
</dbReference>
<keyword evidence="5" id="KW-0547">Nucleotide-binding</keyword>
<comment type="catalytic activity">
    <reaction evidence="1">
        <text>ATP + protein L-histidine = ADP + protein N-phospho-L-histidine.</text>
        <dbReference type="EC" id="2.7.13.3"/>
    </reaction>
</comment>
<evidence type="ECO:0000256" key="9">
    <source>
        <dbReference type="SAM" id="Coils"/>
    </source>
</evidence>
<dbReference type="GO" id="GO:0000155">
    <property type="term" value="F:phosphorelay sensor kinase activity"/>
    <property type="evidence" value="ECO:0007669"/>
    <property type="project" value="InterPro"/>
</dbReference>
<dbReference type="EC" id="2.7.13.3" evidence="2"/>
<dbReference type="RefSeq" id="WP_093157385.1">
    <property type="nucleotide sequence ID" value="NZ_FNEK01000029.1"/>
</dbReference>